<evidence type="ECO:0000256" key="6">
    <source>
        <dbReference type="ARBA" id="ARBA00050038"/>
    </source>
</evidence>
<reference evidence="8 9" key="1">
    <citation type="submission" date="2018-12" db="EMBL/GenBank/DDBJ databases">
        <authorList>
            <person name="Chong R.A."/>
        </authorList>
    </citation>
    <scope>NUCLEOTIDE SEQUENCE [LARGE SCALE GENOMIC DNA]</scope>
    <source>
        <strain evidence="8 9">Lps</strain>
    </source>
</reference>
<feature type="site" description="Discriminates between blocked and unblocked aminoacyl-tRNA" evidence="7">
    <location>
        <position position="12"/>
    </location>
</feature>
<reference evidence="8 9" key="2">
    <citation type="submission" date="2019-05" db="EMBL/GenBank/DDBJ databases">
        <title>Genome evolution of the obligate endosymbiont Buchnera aphidicola.</title>
        <authorList>
            <person name="Moran N.A."/>
        </authorList>
    </citation>
    <scope>NUCLEOTIDE SEQUENCE [LARGE SCALE GENOMIC DNA]</scope>
    <source>
        <strain evidence="8 9">Lps</strain>
    </source>
</reference>
<feature type="binding site" evidence="7">
    <location>
        <position position="70"/>
    </location>
    <ligand>
        <name>tRNA</name>
        <dbReference type="ChEBI" id="CHEBI:17843"/>
    </ligand>
</feature>
<feature type="active site" description="Proton acceptor" evidence="7">
    <location>
        <position position="22"/>
    </location>
</feature>
<dbReference type="CDD" id="cd00462">
    <property type="entry name" value="PTH"/>
    <property type="match status" value="1"/>
</dbReference>
<accession>A0A4D6Y0E6</accession>
<dbReference type="AlphaFoldDB" id="A0A4D6Y0E6"/>
<dbReference type="SUPFAM" id="SSF53178">
    <property type="entry name" value="Peptidyl-tRNA hydrolase-like"/>
    <property type="match status" value="1"/>
</dbReference>
<comment type="catalytic activity">
    <reaction evidence="7">
        <text>an N-acyl-L-alpha-aminoacyl-tRNA + H2O = an N-acyl-L-amino acid + a tRNA + H(+)</text>
        <dbReference type="Rhea" id="RHEA:54448"/>
        <dbReference type="Rhea" id="RHEA-COMP:10123"/>
        <dbReference type="Rhea" id="RHEA-COMP:13883"/>
        <dbReference type="ChEBI" id="CHEBI:15377"/>
        <dbReference type="ChEBI" id="CHEBI:15378"/>
        <dbReference type="ChEBI" id="CHEBI:59874"/>
        <dbReference type="ChEBI" id="CHEBI:78442"/>
        <dbReference type="ChEBI" id="CHEBI:138191"/>
        <dbReference type="EC" id="3.1.1.29"/>
    </reaction>
</comment>
<dbReference type="FunFam" id="3.40.50.1470:FF:000001">
    <property type="entry name" value="Peptidyl-tRNA hydrolase"/>
    <property type="match status" value="1"/>
</dbReference>
<feature type="binding site" evidence="7">
    <location>
        <position position="68"/>
    </location>
    <ligand>
        <name>tRNA</name>
        <dbReference type="ChEBI" id="CHEBI:17843"/>
    </ligand>
</feature>
<name>A0A4D6Y0E6_9GAMM</name>
<dbReference type="GO" id="GO:0005737">
    <property type="term" value="C:cytoplasm"/>
    <property type="evidence" value="ECO:0007669"/>
    <property type="project" value="UniProtKB-SubCell"/>
</dbReference>
<evidence type="ECO:0000256" key="7">
    <source>
        <dbReference type="HAMAP-Rule" id="MF_00083"/>
    </source>
</evidence>
<dbReference type="OrthoDB" id="9800507at2"/>
<dbReference type="EMBL" id="CP034870">
    <property type="protein sequence ID" value="QCI22069.1"/>
    <property type="molecule type" value="Genomic_DNA"/>
</dbReference>
<keyword evidence="3 7" id="KW-0378">Hydrolase</keyword>
<dbReference type="Proteomes" id="UP000298564">
    <property type="component" value="Chromosome"/>
</dbReference>
<evidence type="ECO:0000256" key="4">
    <source>
        <dbReference type="ARBA" id="ARBA00022884"/>
    </source>
</evidence>
<dbReference type="InterPro" id="IPR001328">
    <property type="entry name" value="Pept_tRNA_hydro"/>
</dbReference>
<dbReference type="Pfam" id="PF01195">
    <property type="entry name" value="Pept_tRNA_hydro"/>
    <property type="match status" value="1"/>
</dbReference>
<evidence type="ECO:0000256" key="5">
    <source>
        <dbReference type="ARBA" id="ARBA00038063"/>
    </source>
</evidence>
<feature type="site" description="Stabilizes the basic form of H active site to accept a proton" evidence="7">
    <location>
        <position position="95"/>
    </location>
</feature>
<dbReference type="Gene3D" id="3.40.50.1470">
    <property type="entry name" value="Peptidyl-tRNA hydrolase"/>
    <property type="match status" value="1"/>
</dbReference>
<evidence type="ECO:0000313" key="9">
    <source>
        <dbReference type="Proteomes" id="UP000298564"/>
    </source>
</evidence>
<dbReference type="PROSITE" id="PS01196">
    <property type="entry name" value="PEPT_TRNA_HYDROL_2"/>
    <property type="match status" value="1"/>
</dbReference>
<organism evidence="8 9">
    <name type="scientific">Buchnera aphidicola</name>
    <name type="common">Lipaphis pseudobrassicae</name>
    <dbReference type="NCBI Taxonomy" id="1258543"/>
    <lineage>
        <taxon>Bacteria</taxon>
        <taxon>Pseudomonadati</taxon>
        <taxon>Pseudomonadota</taxon>
        <taxon>Gammaproteobacteria</taxon>
        <taxon>Enterobacterales</taxon>
        <taxon>Erwiniaceae</taxon>
        <taxon>Buchnera</taxon>
    </lineage>
</organism>
<comment type="subcellular location">
    <subcellularLocation>
        <location evidence="7">Cytoplasm</location>
    </subcellularLocation>
</comment>
<dbReference type="HAMAP" id="MF_00083">
    <property type="entry name" value="Pept_tRNA_hydro_bact"/>
    <property type="match status" value="1"/>
</dbReference>
<feature type="binding site" evidence="7">
    <location>
        <position position="17"/>
    </location>
    <ligand>
        <name>tRNA</name>
        <dbReference type="ChEBI" id="CHEBI:17843"/>
    </ligand>
</feature>
<dbReference type="EC" id="3.1.1.29" evidence="1 7"/>
<evidence type="ECO:0000256" key="3">
    <source>
        <dbReference type="ARBA" id="ARBA00022801"/>
    </source>
</evidence>
<dbReference type="GO" id="GO:0004045">
    <property type="term" value="F:peptidyl-tRNA hydrolase activity"/>
    <property type="evidence" value="ECO:0007669"/>
    <property type="project" value="UniProtKB-UniRule"/>
</dbReference>
<comment type="similarity">
    <text evidence="5 7">Belongs to the PTH family.</text>
</comment>
<dbReference type="GO" id="GO:0000049">
    <property type="term" value="F:tRNA binding"/>
    <property type="evidence" value="ECO:0007669"/>
    <property type="project" value="UniProtKB-UniRule"/>
</dbReference>
<comment type="subunit">
    <text evidence="7">Monomer.</text>
</comment>
<evidence type="ECO:0000313" key="8">
    <source>
        <dbReference type="EMBL" id="QCI22069.1"/>
    </source>
</evidence>
<keyword evidence="7" id="KW-0963">Cytoplasm</keyword>
<dbReference type="GO" id="GO:0006515">
    <property type="term" value="P:protein quality control for misfolded or incompletely synthesized proteins"/>
    <property type="evidence" value="ECO:0007669"/>
    <property type="project" value="UniProtKB-UniRule"/>
</dbReference>
<feature type="binding site" evidence="7">
    <location>
        <position position="116"/>
    </location>
    <ligand>
        <name>tRNA</name>
        <dbReference type="ChEBI" id="CHEBI:17843"/>
    </ligand>
</feature>
<keyword evidence="4 7" id="KW-0694">RNA-binding</keyword>
<dbReference type="PANTHER" id="PTHR17224">
    <property type="entry name" value="PEPTIDYL-TRNA HYDROLASE"/>
    <property type="match status" value="1"/>
</dbReference>
<dbReference type="PANTHER" id="PTHR17224:SF1">
    <property type="entry name" value="PEPTIDYL-TRNA HYDROLASE"/>
    <property type="match status" value="1"/>
</dbReference>
<proteinExistence type="inferred from homology"/>
<dbReference type="GO" id="GO:0072344">
    <property type="term" value="P:rescue of stalled ribosome"/>
    <property type="evidence" value="ECO:0007669"/>
    <property type="project" value="UniProtKB-UniRule"/>
</dbReference>
<evidence type="ECO:0000256" key="1">
    <source>
        <dbReference type="ARBA" id="ARBA00013260"/>
    </source>
</evidence>
<sequence>MNTIKMIVGLSNPKIQYHTTRHNVGSWFVYCLAKRYIKVFKEEKKFFGFTSFLNTQSKFIRLLVPNIFMNINGKSVFQMASFYNIDLEEILIIHDDLELKPGVSKLKYSYGHNGHNGLRNIINTFNKKTNFYRFRIGIGRPINQHDISSFVLSTPNKIEKDLIKKSILYAIEETIYLLNIKN</sequence>
<gene>
    <name evidence="7" type="primary">pth</name>
    <name evidence="8" type="ORF">D9V70_00980</name>
</gene>
<protein>
    <recommendedName>
        <fullName evidence="6 7">Peptidyl-tRNA hydrolase</fullName>
        <shortName evidence="7">Pth</shortName>
        <ecNumber evidence="1 7">3.1.1.29</ecNumber>
    </recommendedName>
</protein>
<dbReference type="InterPro" id="IPR018171">
    <property type="entry name" value="Pept_tRNA_hydro_CS"/>
</dbReference>
<comment type="function">
    <text evidence="7">Catalyzes the release of premature peptidyl moieties from peptidyl-tRNA molecules trapped in stalled 50S ribosomal subunits, and thus maintains levels of free tRNAs and 50S ribosomes.</text>
</comment>
<dbReference type="NCBIfam" id="TIGR00447">
    <property type="entry name" value="pth"/>
    <property type="match status" value="1"/>
</dbReference>
<comment type="function">
    <text evidence="7">Hydrolyzes ribosome-free peptidyl-tRNAs (with 1 or more amino acids incorporated), which drop off the ribosome during protein synthesis, or as a result of ribosome stalling.</text>
</comment>
<evidence type="ECO:0000256" key="2">
    <source>
        <dbReference type="ARBA" id="ARBA00022555"/>
    </source>
</evidence>
<dbReference type="InterPro" id="IPR036416">
    <property type="entry name" value="Pept_tRNA_hydro_sf"/>
</dbReference>
<keyword evidence="2 7" id="KW-0820">tRNA-binding</keyword>